<dbReference type="GO" id="GO:0016787">
    <property type="term" value="F:hydrolase activity"/>
    <property type="evidence" value="ECO:0007669"/>
    <property type="project" value="UniProtKB-KW"/>
</dbReference>
<dbReference type="InterPro" id="IPR001466">
    <property type="entry name" value="Beta-lactam-related"/>
</dbReference>
<dbReference type="Pfam" id="PF00144">
    <property type="entry name" value="Beta-lactamase"/>
    <property type="match status" value="1"/>
</dbReference>
<dbReference type="InterPro" id="IPR050789">
    <property type="entry name" value="Diverse_Enzym_Activities"/>
</dbReference>
<proteinExistence type="predicted"/>
<organism evidence="3">
    <name type="scientific">uncultured organism MedDCM-OCT-S04-C138</name>
    <dbReference type="NCBI Taxonomy" id="743609"/>
    <lineage>
        <taxon>unclassified sequences</taxon>
        <taxon>environmental samples</taxon>
    </lineage>
</organism>
<evidence type="ECO:0000259" key="2">
    <source>
        <dbReference type="Pfam" id="PF00144"/>
    </source>
</evidence>
<feature type="domain" description="Beta-lactamase-related" evidence="2">
    <location>
        <begin position="118"/>
        <end position="387"/>
    </location>
</feature>
<evidence type="ECO:0000313" key="3">
    <source>
        <dbReference type="EMBL" id="ADD96017.1"/>
    </source>
</evidence>
<name>D6PJW6_9ZZZZ</name>
<dbReference type="PANTHER" id="PTHR43283">
    <property type="entry name" value="BETA-LACTAMASE-RELATED"/>
    <property type="match status" value="1"/>
</dbReference>
<dbReference type="AlphaFoldDB" id="D6PJW6"/>
<dbReference type="SUPFAM" id="SSF56601">
    <property type="entry name" value="beta-lactamase/transpeptidase-like"/>
    <property type="match status" value="1"/>
</dbReference>
<accession>D6PJW6</accession>
<keyword evidence="1" id="KW-0378">Hydrolase</keyword>
<dbReference type="InterPro" id="IPR012338">
    <property type="entry name" value="Beta-lactam/transpept-like"/>
</dbReference>
<dbReference type="Gene3D" id="3.40.710.10">
    <property type="entry name" value="DD-peptidase/beta-lactamase superfamily"/>
    <property type="match status" value="1"/>
</dbReference>
<protein>
    <submittedName>
        <fullName evidence="3">Penicillin binding protein beta lactamase class C</fullName>
    </submittedName>
</protein>
<dbReference type="EMBL" id="GU943114">
    <property type="protein sequence ID" value="ADD96017.1"/>
    <property type="molecule type" value="Genomic_DNA"/>
</dbReference>
<reference evidence="3" key="1">
    <citation type="journal article" date="2010" name="ISME J.">
        <title>Metagenome of the Mediterranean deep chlorophyll maximum studied by direct and fosmid library 454 pyrosequencing.</title>
        <authorList>
            <person name="Ghai R."/>
            <person name="Martin-Cuadrado A.B."/>
            <person name="Molto A.G."/>
            <person name="Heredia I.G."/>
            <person name="Cabrera R."/>
            <person name="Martin J."/>
            <person name="Verdu M."/>
            <person name="Deschamps P."/>
            <person name="Moreira D."/>
            <person name="Lopez-Garcia P."/>
            <person name="Mira A."/>
            <person name="Rodriguez-Valera F."/>
        </authorList>
    </citation>
    <scope>NUCLEOTIDE SEQUENCE</scope>
</reference>
<evidence type="ECO:0000256" key="1">
    <source>
        <dbReference type="ARBA" id="ARBA00022801"/>
    </source>
</evidence>
<dbReference type="PANTHER" id="PTHR43283:SF11">
    <property type="entry name" value="BETA-LACTAMASE-RELATED DOMAIN-CONTAINING PROTEIN"/>
    <property type="match status" value="1"/>
</dbReference>
<sequence>MFERCLRKSCGIAIVLLSVLTLYAQTKYFPPAGNWERRDPQQLNIDDNSLKRAIAFAIANESKTPRNLELAHFQTFGREPFGEPVGPFRERGPASGLIIKSGYIVAEWGEPARIDMAFSVTKSFLSATAAVALDKKLIRSFEDRITDYWTPTLVYEPGRRFDRGENFGRPTFLEPFESENNKRITWEHLLRQTSDWEGTLWGKPDWADRPDRDVSAWLSRQRNEPGTAYEYNDVRVNLLALCLLNVWRRPLPEVLKKFVMDEIGASDTWRWFGYENSYVVIDGNIVQSVSGGGHWGGGIFINSYDMGRFGLLTLRNGTWNSKQILPADFIAQAKTPTVSQPTYGFMNWFLNTDRKLFPSAPAKAFAHIGNGTNLIYVDPDNDLVAVVRWIENGKIDEFLGLLTVAVSGSKPKM</sequence>